<feature type="domain" description="ABC transporter" evidence="9">
    <location>
        <begin position="24"/>
        <end position="263"/>
    </location>
</feature>
<evidence type="ECO:0000256" key="8">
    <source>
        <dbReference type="ARBA" id="ARBA00023136"/>
    </source>
</evidence>
<dbReference type="InterPro" id="IPR017871">
    <property type="entry name" value="ABC_transporter-like_CS"/>
</dbReference>
<dbReference type="PANTHER" id="PTHR43553">
    <property type="entry name" value="HEAVY METAL TRANSPORTER"/>
    <property type="match status" value="1"/>
</dbReference>
<evidence type="ECO:0000259" key="9">
    <source>
        <dbReference type="PROSITE" id="PS50893"/>
    </source>
</evidence>
<keyword evidence="4" id="KW-1003">Cell membrane</keyword>
<dbReference type="CDD" id="cd03225">
    <property type="entry name" value="ABC_cobalt_CbiO_domain1"/>
    <property type="match status" value="2"/>
</dbReference>
<keyword evidence="11" id="KW-1185">Reference proteome</keyword>
<feature type="domain" description="ABC transporter" evidence="9">
    <location>
        <begin position="320"/>
        <end position="553"/>
    </location>
</feature>
<comment type="similarity">
    <text evidence="2">Belongs to the ABC transporter superfamily.</text>
</comment>
<dbReference type="PROSITE" id="PS00211">
    <property type="entry name" value="ABC_TRANSPORTER_1"/>
    <property type="match status" value="1"/>
</dbReference>
<dbReference type="Proteomes" id="UP001163687">
    <property type="component" value="Chromosome"/>
</dbReference>
<dbReference type="Pfam" id="PF00005">
    <property type="entry name" value="ABC_tran"/>
    <property type="match status" value="2"/>
</dbReference>
<evidence type="ECO:0000313" key="10">
    <source>
        <dbReference type="EMBL" id="BDG61320.1"/>
    </source>
</evidence>
<gene>
    <name evidence="10" type="ORF">caldi_24100</name>
</gene>
<dbReference type="InterPro" id="IPR003593">
    <property type="entry name" value="AAA+_ATPase"/>
</dbReference>
<evidence type="ECO:0000256" key="4">
    <source>
        <dbReference type="ARBA" id="ARBA00022475"/>
    </source>
</evidence>
<evidence type="ECO:0000313" key="11">
    <source>
        <dbReference type="Proteomes" id="UP001163687"/>
    </source>
</evidence>
<dbReference type="Gene3D" id="3.40.50.300">
    <property type="entry name" value="P-loop containing nucleotide triphosphate hydrolases"/>
    <property type="match status" value="2"/>
</dbReference>
<dbReference type="AlphaFoldDB" id="A0AA35CL51"/>
<keyword evidence="3" id="KW-0813">Transport</keyword>
<dbReference type="NCBIfam" id="NF010167">
    <property type="entry name" value="PRK13648.1"/>
    <property type="match status" value="2"/>
</dbReference>
<dbReference type="InterPro" id="IPR015856">
    <property type="entry name" value="ABC_transpr_CbiO/EcfA_su"/>
</dbReference>
<evidence type="ECO:0000256" key="7">
    <source>
        <dbReference type="ARBA" id="ARBA00022967"/>
    </source>
</evidence>
<evidence type="ECO:0000256" key="2">
    <source>
        <dbReference type="ARBA" id="ARBA00005417"/>
    </source>
</evidence>
<comment type="subcellular location">
    <subcellularLocation>
        <location evidence="1">Cell membrane</location>
        <topology evidence="1">Peripheral membrane protein</topology>
    </subcellularLocation>
</comment>
<dbReference type="FunFam" id="3.40.50.300:FF:000224">
    <property type="entry name" value="Energy-coupling factor transporter ATP-binding protein EcfA"/>
    <property type="match status" value="2"/>
</dbReference>
<dbReference type="InterPro" id="IPR003439">
    <property type="entry name" value="ABC_transporter-like_ATP-bd"/>
</dbReference>
<dbReference type="PROSITE" id="PS50893">
    <property type="entry name" value="ABC_TRANSPORTER_2"/>
    <property type="match status" value="2"/>
</dbReference>
<dbReference type="PANTHER" id="PTHR43553:SF21">
    <property type="entry name" value="ABC TRANSPORTER ATP-BINDING PROTEIN MA_1418-RELATED"/>
    <property type="match status" value="1"/>
</dbReference>
<protein>
    <submittedName>
        <fullName evidence="10">Cobalt ABC transporter ATP-binding protein</fullName>
    </submittedName>
</protein>
<dbReference type="SUPFAM" id="SSF52540">
    <property type="entry name" value="P-loop containing nucleoside triphosphate hydrolases"/>
    <property type="match status" value="2"/>
</dbReference>
<organism evidence="10 11">
    <name type="scientific">Caldinitratiruptor microaerophilus</name>
    <dbReference type="NCBI Taxonomy" id="671077"/>
    <lineage>
        <taxon>Bacteria</taxon>
        <taxon>Bacillati</taxon>
        <taxon>Bacillota</taxon>
        <taxon>Clostridia</taxon>
        <taxon>Eubacteriales</taxon>
        <taxon>Symbiobacteriaceae</taxon>
        <taxon>Caldinitratiruptor</taxon>
    </lineage>
</organism>
<evidence type="ECO:0000256" key="3">
    <source>
        <dbReference type="ARBA" id="ARBA00022448"/>
    </source>
</evidence>
<dbReference type="KEGG" id="cmic:caldi_24100"/>
<evidence type="ECO:0000256" key="5">
    <source>
        <dbReference type="ARBA" id="ARBA00022741"/>
    </source>
</evidence>
<dbReference type="GO" id="GO:0042626">
    <property type="term" value="F:ATPase-coupled transmembrane transporter activity"/>
    <property type="evidence" value="ECO:0007669"/>
    <property type="project" value="TreeGrafter"/>
</dbReference>
<reference evidence="10" key="1">
    <citation type="submission" date="2022-03" db="EMBL/GenBank/DDBJ databases">
        <title>Complete genome sequence of Caldinitratiruptor microaerophilus.</title>
        <authorList>
            <person name="Mukaiyama R."/>
            <person name="Nishiyama T."/>
            <person name="Ueda K."/>
        </authorList>
    </citation>
    <scope>NUCLEOTIDE SEQUENCE</scope>
    <source>
        <strain evidence="10">JCM 16183</strain>
    </source>
</reference>
<dbReference type="SMART" id="SM00382">
    <property type="entry name" value="AAA"/>
    <property type="match status" value="2"/>
</dbReference>
<dbReference type="InterPro" id="IPR027417">
    <property type="entry name" value="P-loop_NTPase"/>
</dbReference>
<proteinExistence type="inferred from homology"/>
<sequence>MIPQLNEGTGSLAAGPEGRRAPVAALSGVTFTYRGGRKPALRDVNLTLNPGEFVVILGASGAGKSTLCYCLNGLIPHFLRGHLEGDVQVFGVSTRGRRVNQLAELVGLVFQDFEAQLFSTNVELEVAFGPENFGVSVEEIRRRVAEALATVGLTGLERREPATLSGGQKQRLAIASVLSIHPRLLVMDEPTTDLDPVGKEGVFAVARDLRARDDVTLVIAEHEVEEAAVADRVVVLEDGRVVADGPPSEVLTRPDWLEARGVQPLGAAQLLARLGEEPALDVEEAVRRLRAAGWAIDPEAYRRLVEADARRAESYGEPIIEVRDLEHRYANGLLALAGVNLTIRSGEFVAVVGQNGSGKTTLVKHMNGLLSPTAGEVRVAGVSTAGQSVLQLGRTVGYVFQNPDHQIFAETVFDEVAFGPRNHGVTGAELRQRVTEALEAVGLAGREQEDPFAMTKGERQRVAVASVLATRPRVIILDEPTTGLDYREQRRMMDLVRRLSEAGHTILFVTHTMWVVAEYAHRTVVVRDGRIWMDGPTRQVMAREPELLEAHLRPPQLVRISNRLGGTLLSLDECLAVLRRGDSRLAREEA</sequence>
<dbReference type="EMBL" id="AP025628">
    <property type="protein sequence ID" value="BDG61320.1"/>
    <property type="molecule type" value="Genomic_DNA"/>
</dbReference>
<keyword evidence="8" id="KW-0472">Membrane</keyword>
<dbReference type="GO" id="GO:0043190">
    <property type="term" value="C:ATP-binding cassette (ABC) transporter complex"/>
    <property type="evidence" value="ECO:0007669"/>
    <property type="project" value="TreeGrafter"/>
</dbReference>
<keyword evidence="5" id="KW-0547">Nucleotide-binding</keyword>
<name>A0AA35CL51_9FIRM</name>
<dbReference type="GO" id="GO:0005524">
    <property type="term" value="F:ATP binding"/>
    <property type="evidence" value="ECO:0007669"/>
    <property type="project" value="UniProtKB-KW"/>
</dbReference>
<dbReference type="RefSeq" id="WP_264841977.1">
    <property type="nucleotide sequence ID" value="NZ_AP025628.1"/>
</dbReference>
<dbReference type="GO" id="GO:0016887">
    <property type="term" value="F:ATP hydrolysis activity"/>
    <property type="evidence" value="ECO:0007669"/>
    <property type="project" value="InterPro"/>
</dbReference>
<keyword evidence="7" id="KW-1278">Translocase</keyword>
<evidence type="ECO:0000256" key="6">
    <source>
        <dbReference type="ARBA" id="ARBA00022840"/>
    </source>
</evidence>
<accession>A0AA35CL51</accession>
<dbReference type="InterPro" id="IPR050095">
    <property type="entry name" value="ECF_ABC_transporter_ATP-bd"/>
</dbReference>
<evidence type="ECO:0000256" key="1">
    <source>
        <dbReference type="ARBA" id="ARBA00004202"/>
    </source>
</evidence>
<keyword evidence="6 10" id="KW-0067">ATP-binding</keyword>